<keyword evidence="1" id="KW-1133">Transmembrane helix</keyword>
<protein>
    <submittedName>
        <fullName evidence="2">Uncharacterized protein</fullName>
    </submittedName>
</protein>
<reference evidence="2" key="1">
    <citation type="submission" date="2021-04" db="EMBL/GenBank/DDBJ databases">
        <title>Sinoanaerobacter chloroacetimidivorans sp. nov., an obligate anaerobic bacterium isolated from anaerobic sludge.</title>
        <authorList>
            <person name="Bao Y."/>
        </authorList>
    </citation>
    <scope>NUCLEOTIDE SEQUENCE</scope>
    <source>
        <strain evidence="2">BAD-6</strain>
    </source>
</reference>
<reference evidence="2" key="2">
    <citation type="submission" date="2021-04" db="EMBL/GenBank/DDBJ databases">
        <authorList>
            <person name="Liu J."/>
        </authorList>
    </citation>
    <scope>NUCLEOTIDE SEQUENCE</scope>
    <source>
        <strain evidence="2">BAD-6</strain>
    </source>
</reference>
<dbReference type="EMBL" id="JAGSND010000020">
    <property type="protein sequence ID" value="MBR0600058.1"/>
    <property type="molecule type" value="Genomic_DNA"/>
</dbReference>
<name>A0A8J7W666_9FIRM</name>
<gene>
    <name evidence="2" type="ORF">KCX82_19415</name>
</gene>
<keyword evidence="3" id="KW-1185">Reference proteome</keyword>
<evidence type="ECO:0000256" key="1">
    <source>
        <dbReference type="SAM" id="Phobius"/>
    </source>
</evidence>
<sequence>MKKYIIPVIAIIMVGLAVLTFIYNHKQQDTNSSLTNSSKILNVNDIQADPSSFTGTITINGVMAGVSQTDSKLFGLVDTAEVKACESVGCGTFILPTKYDGKLPQVGDEINVTGSFVGSGNDLVFKATTFKILGNILPKGGQ</sequence>
<evidence type="ECO:0000313" key="2">
    <source>
        <dbReference type="EMBL" id="MBR0600058.1"/>
    </source>
</evidence>
<evidence type="ECO:0000313" key="3">
    <source>
        <dbReference type="Proteomes" id="UP000675664"/>
    </source>
</evidence>
<comment type="caution">
    <text evidence="2">The sequence shown here is derived from an EMBL/GenBank/DDBJ whole genome shotgun (WGS) entry which is preliminary data.</text>
</comment>
<dbReference type="AlphaFoldDB" id="A0A8J7W666"/>
<proteinExistence type="predicted"/>
<dbReference type="Proteomes" id="UP000675664">
    <property type="component" value="Unassembled WGS sequence"/>
</dbReference>
<keyword evidence="1" id="KW-0812">Transmembrane</keyword>
<feature type="transmembrane region" description="Helical" evidence="1">
    <location>
        <begin position="6"/>
        <end position="23"/>
    </location>
</feature>
<accession>A0A8J7W666</accession>
<keyword evidence="1" id="KW-0472">Membrane</keyword>
<organism evidence="2 3">
    <name type="scientific">Sinanaerobacter chloroacetimidivorans</name>
    <dbReference type="NCBI Taxonomy" id="2818044"/>
    <lineage>
        <taxon>Bacteria</taxon>
        <taxon>Bacillati</taxon>
        <taxon>Bacillota</taxon>
        <taxon>Clostridia</taxon>
        <taxon>Peptostreptococcales</taxon>
        <taxon>Anaerovoracaceae</taxon>
        <taxon>Sinanaerobacter</taxon>
    </lineage>
</organism>
<dbReference type="RefSeq" id="WP_227020179.1">
    <property type="nucleotide sequence ID" value="NZ_JAGSND010000020.1"/>
</dbReference>